<protein>
    <submittedName>
        <fullName evidence="1">Uncharacterized protein</fullName>
    </submittedName>
</protein>
<dbReference type="AlphaFoldDB" id="A0A286G910"/>
<reference evidence="2" key="1">
    <citation type="submission" date="2017-09" db="EMBL/GenBank/DDBJ databases">
        <authorList>
            <person name="Varghese N."/>
            <person name="Submissions S."/>
        </authorList>
    </citation>
    <scope>NUCLEOTIDE SEQUENCE [LARGE SCALE GENOMIC DNA]</scope>
    <source>
        <strain evidence="2">DSM 29961</strain>
    </source>
</reference>
<evidence type="ECO:0000313" key="2">
    <source>
        <dbReference type="Proteomes" id="UP000219452"/>
    </source>
</evidence>
<dbReference type="Proteomes" id="UP000219452">
    <property type="component" value="Unassembled WGS sequence"/>
</dbReference>
<organism evidence="1 2">
    <name type="scientific">Spirosoma fluviale</name>
    <dbReference type="NCBI Taxonomy" id="1597977"/>
    <lineage>
        <taxon>Bacteria</taxon>
        <taxon>Pseudomonadati</taxon>
        <taxon>Bacteroidota</taxon>
        <taxon>Cytophagia</taxon>
        <taxon>Cytophagales</taxon>
        <taxon>Cytophagaceae</taxon>
        <taxon>Spirosoma</taxon>
    </lineage>
</organism>
<name>A0A286G910_9BACT</name>
<proteinExistence type="predicted"/>
<dbReference type="EMBL" id="OCNH01000003">
    <property type="protein sequence ID" value="SOD92010.1"/>
    <property type="molecule type" value="Genomic_DNA"/>
</dbReference>
<gene>
    <name evidence="1" type="ORF">SAMN06269250_3752</name>
</gene>
<sequence>MIHFSKNLHLKKPIKYPKKRLFLMNMRSTTSLLNNYVLCVVKKSHDKSNVTSSDFIQVGSFYS</sequence>
<accession>A0A286G910</accession>
<evidence type="ECO:0000313" key="1">
    <source>
        <dbReference type="EMBL" id="SOD92010.1"/>
    </source>
</evidence>
<keyword evidence="2" id="KW-1185">Reference proteome</keyword>